<accession>X1L974</accession>
<name>X1L974_9ZZZZ</name>
<feature type="non-terminal residue" evidence="1">
    <location>
        <position position="40"/>
    </location>
</feature>
<proteinExistence type="predicted"/>
<comment type="caution">
    <text evidence="1">The sequence shown here is derived from an EMBL/GenBank/DDBJ whole genome shotgun (WGS) entry which is preliminary data.</text>
</comment>
<gene>
    <name evidence="1" type="ORF">S03H2_72500</name>
</gene>
<evidence type="ECO:0000313" key="1">
    <source>
        <dbReference type="EMBL" id="GAH90708.1"/>
    </source>
</evidence>
<organism evidence="1">
    <name type="scientific">marine sediment metagenome</name>
    <dbReference type="NCBI Taxonomy" id="412755"/>
    <lineage>
        <taxon>unclassified sequences</taxon>
        <taxon>metagenomes</taxon>
        <taxon>ecological metagenomes</taxon>
    </lineage>
</organism>
<dbReference type="EMBL" id="BARU01049063">
    <property type="protein sequence ID" value="GAH90708.1"/>
    <property type="molecule type" value="Genomic_DNA"/>
</dbReference>
<protein>
    <submittedName>
        <fullName evidence="1">Uncharacterized protein</fullName>
    </submittedName>
</protein>
<reference evidence="1" key="1">
    <citation type="journal article" date="2014" name="Front. Microbiol.">
        <title>High frequency of phylogenetically diverse reductive dehalogenase-homologous genes in deep subseafloor sedimentary metagenomes.</title>
        <authorList>
            <person name="Kawai M."/>
            <person name="Futagami T."/>
            <person name="Toyoda A."/>
            <person name="Takaki Y."/>
            <person name="Nishi S."/>
            <person name="Hori S."/>
            <person name="Arai W."/>
            <person name="Tsubouchi T."/>
            <person name="Morono Y."/>
            <person name="Uchiyama I."/>
            <person name="Ito T."/>
            <person name="Fujiyama A."/>
            <person name="Inagaki F."/>
            <person name="Takami H."/>
        </authorList>
    </citation>
    <scope>NUCLEOTIDE SEQUENCE</scope>
    <source>
        <strain evidence="1">Expedition CK06-06</strain>
    </source>
</reference>
<sequence>MSIKITRTCISFSKAKYSAVVNAILGIINRSIIGEDGLNY</sequence>
<dbReference type="AlphaFoldDB" id="X1L974"/>